<evidence type="ECO:0000313" key="8">
    <source>
        <dbReference type="Proteomes" id="UP000217257"/>
    </source>
</evidence>
<protein>
    <recommendedName>
        <fullName evidence="6">Protein kinase domain-containing protein</fullName>
    </recommendedName>
</protein>
<evidence type="ECO:0000256" key="3">
    <source>
        <dbReference type="ARBA" id="ARBA00022777"/>
    </source>
</evidence>
<dbReference type="PANTHER" id="PTHR43289:SF6">
    <property type="entry name" value="SERINE_THREONINE-PROTEIN KINASE NEKL-3"/>
    <property type="match status" value="1"/>
</dbReference>
<dbReference type="PANTHER" id="PTHR43289">
    <property type="entry name" value="MITOGEN-ACTIVATED PROTEIN KINASE KINASE KINASE 20-RELATED"/>
    <property type="match status" value="1"/>
</dbReference>
<dbReference type="InterPro" id="IPR011009">
    <property type="entry name" value="Kinase-like_dom_sf"/>
</dbReference>
<dbReference type="EMBL" id="CP022098">
    <property type="protein sequence ID" value="ATB39795.1"/>
    <property type="molecule type" value="Genomic_DNA"/>
</dbReference>
<keyword evidence="2" id="KW-0547">Nucleotide-binding</keyword>
<dbReference type="GO" id="GO:0004674">
    <property type="term" value="F:protein serine/threonine kinase activity"/>
    <property type="evidence" value="ECO:0007669"/>
    <property type="project" value="TreeGrafter"/>
</dbReference>
<dbReference type="KEGG" id="cfus:CYFUS_005243"/>
<evidence type="ECO:0000256" key="2">
    <source>
        <dbReference type="ARBA" id="ARBA00022741"/>
    </source>
</evidence>
<feature type="region of interest" description="Disordered" evidence="5">
    <location>
        <begin position="311"/>
        <end position="373"/>
    </location>
</feature>
<evidence type="ECO:0000259" key="6">
    <source>
        <dbReference type="PROSITE" id="PS50011"/>
    </source>
</evidence>
<accession>A0A250J792</accession>
<evidence type="ECO:0000256" key="4">
    <source>
        <dbReference type="ARBA" id="ARBA00022840"/>
    </source>
</evidence>
<keyword evidence="3" id="KW-0418">Kinase</keyword>
<dbReference type="RefSeq" id="WP_095987776.1">
    <property type="nucleotide sequence ID" value="NZ_CP022098.1"/>
</dbReference>
<proteinExistence type="predicted"/>
<keyword evidence="4" id="KW-0067">ATP-binding</keyword>
<dbReference type="Pfam" id="PF00069">
    <property type="entry name" value="Pkinase"/>
    <property type="match status" value="1"/>
</dbReference>
<dbReference type="PROSITE" id="PS50011">
    <property type="entry name" value="PROTEIN_KINASE_DOM"/>
    <property type="match status" value="1"/>
</dbReference>
<evidence type="ECO:0000256" key="5">
    <source>
        <dbReference type="SAM" id="MobiDB-lite"/>
    </source>
</evidence>
<sequence>MSQVRYQLLGPLFPGEGANRPHLALSLEDGQPPRPVVLIWAPAEVTQDAAALARLHKETERAVVIEHPNILRVHALVTLDGRVARVTEYADGEPLRHVLEGCPRLPPLFAALIAMEAATGVHFAHMAGNDDGTPYVHGDLRPETLMISAKGQVKVTGYGALGVAPREKDGRRVRNRRLYSAPEQLLGGREASSVPTDVFLLGLLLHECLSGRKPFQDSIDRDKAILSRPLPPLPEDVPLAYNEIIRRATAKRAKERYPTALAFREALEALVGELPSSTALAEFLIRQIPHDNETRRFRKALIEQGLAELARNTPPSLPAPVAPGSAAPPPGTPGHAPPPPGTPVYAAPPPGTPGSAPPPPGAPVYAAPPPPSAMRSRAAVGGLAFVGTLLFVSAVGFIWKNIQHEPEYLGPDAGVADVNTMVVEEVPAAPPDAGVAVAPSPPPAKAGSSAPLTPVQIFVTPEVMLYVDGRQVGRSPQTVPMTPGRHLISLVDANRGLRTARSIDVRATQEKVQFNMRVNLGSVLILAESGAKVFLDGQSLGVAPLAEYPVFEGEHHVRVINPDKSVQERDFVMPGAPPGERIVLNAKSSDGSEGVATEAGE</sequence>
<dbReference type="Proteomes" id="UP000217257">
    <property type="component" value="Chromosome"/>
</dbReference>
<feature type="domain" description="Protein kinase" evidence="6">
    <location>
        <begin position="1"/>
        <end position="271"/>
    </location>
</feature>
<dbReference type="GO" id="GO:0005524">
    <property type="term" value="F:ATP binding"/>
    <property type="evidence" value="ECO:0007669"/>
    <property type="project" value="UniProtKB-KW"/>
</dbReference>
<dbReference type="InterPro" id="IPR000719">
    <property type="entry name" value="Prot_kinase_dom"/>
</dbReference>
<name>A0A250J792_9BACT</name>
<dbReference type="AlphaFoldDB" id="A0A250J792"/>
<keyword evidence="1" id="KW-0808">Transferase</keyword>
<feature type="compositionally biased region" description="Pro residues" evidence="5">
    <location>
        <begin position="315"/>
        <end position="372"/>
    </location>
</feature>
<evidence type="ECO:0000313" key="7">
    <source>
        <dbReference type="EMBL" id="ATB39795.1"/>
    </source>
</evidence>
<dbReference type="SUPFAM" id="SSF56112">
    <property type="entry name" value="Protein kinase-like (PK-like)"/>
    <property type="match status" value="1"/>
</dbReference>
<reference evidence="7 8" key="1">
    <citation type="submission" date="2017-06" db="EMBL/GenBank/DDBJ databases">
        <title>Sequencing and comparative analysis of myxobacterial genomes.</title>
        <authorList>
            <person name="Rupp O."/>
            <person name="Goesmann A."/>
            <person name="Sogaard-Andersen L."/>
        </authorList>
    </citation>
    <scope>NUCLEOTIDE SEQUENCE [LARGE SCALE GENOMIC DNA]</scope>
    <source>
        <strain evidence="7 8">DSM 52655</strain>
    </source>
</reference>
<gene>
    <name evidence="7" type="ORF">CYFUS_005243</name>
</gene>
<dbReference type="Gene3D" id="1.10.510.10">
    <property type="entry name" value="Transferase(Phosphotransferase) domain 1"/>
    <property type="match status" value="1"/>
</dbReference>
<evidence type="ECO:0000256" key="1">
    <source>
        <dbReference type="ARBA" id="ARBA00022679"/>
    </source>
</evidence>
<organism evidence="7 8">
    <name type="scientific">Cystobacter fuscus</name>
    <dbReference type="NCBI Taxonomy" id="43"/>
    <lineage>
        <taxon>Bacteria</taxon>
        <taxon>Pseudomonadati</taxon>
        <taxon>Myxococcota</taxon>
        <taxon>Myxococcia</taxon>
        <taxon>Myxococcales</taxon>
        <taxon>Cystobacterineae</taxon>
        <taxon>Archangiaceae</taxon>
        <taxon>Cystobacter</taxon>
    </lineage>
</organism>